<evidence type="ECO:0000256" key="10">
    <source>
        <dbReference type="PIRSR" id="PIRSR614732-2"/>
    </source>
</evidence>
<sequence length="228" mass="24667">MKPKIICAVDNPDFGYSYSLVSSILEYVHVIKLGLEFFSSCGIAGIEKIAALGLPIFLDLKLHDIPNTVVRTISVIKQMECVDFLTVHITGGMEMLTAAKEALQDTGILLIGVSVLTSLEQKDLKNNGIEIPLPEYVKKLSVFAKKCGLDGVVCSNQEAPLVRDACGEEFIIVTPGVASEHSDDQKRVSQISALKNSVSDYIVIGRAITRASDPVKATREIISSLTSE</sequence>
<dbReference type="RefSeq" id="WP_015816607.1">
    <property type="nucleotide sequence ID" value="NC_013009.1"/>
</dbReference>
<dbReference type="NCBIfam" id="TIGR01740">
    <property type="entry name" value="pyrF"/>
    <property type="match status" value="1"/>
</dbReference>
<accession>C6V5R6</accession>
<reference evidence="13 14" key="1">
    <citation type="journal article" date="2009" name="Nucleic Acids Res.">
        <title>Analysis of complete genome sequence of Neorickettsia risticii: causative agent of Potomac horse fever.</title>
        <authorList>
            <person name="Lin M."/>
            <person name="Zhang C."/>
            <person name="Gibson K."/>
            <person name="Rikihisa Y."/>
        </authorList>
    </citation>
    <scope>NUCLEOTIDE SEQUENCE [LARGE SCALE GENOMIC DNA]</scope>
    <source>
        <strain evidence="13 14">Illinois</strain>
    </source>
</reference>
<dbReference type="InterPro" id="IPR018089">
    <property type="entry name" value="OMPdecase_AS"/>
</dbReference>
<keyword evidence="14" id="KW-1185">Reference proteome</keyword>
<evidence type="ECO:0000313" key="13">
    <source>
        <dbReference type="EMBL" id="ACT69723.1"/>
    </source>
</evidence>
<dbReference type="SMART" id="SM00934">
    <property type="entry name" value="OMPdecase"/>
    <property type="match status" value="1"/>
</dbReference>
<keyword evidence="7 11" id="KW-0456">Lyase</keyword>
<dbReference type="AlphaFoldDB" id="C6V5R6"/>
<dbReference type="GO" id="GO:0006207">
    <property type="term" value="P:'de novo' pyrimidine nucleobase biosynthetic process"/>
    <property type="evidence" value="ECO:0007669"/>
    <property type="project" value="InterPro"/>
</dbReference>
<dbReference type="InterPro" id="IPR013785">
    <property type="entry name" value="Aldolase_TIM"/>
</dbReference>
<dbReference type="SUPFAM" id="SSF51366">
    <property type="entry name" value="Ribulose-phoshate binding barrel"/>
    <property type="match status" value="1"/>
</dbReference>
<dbReference type="InterPro" id="IPR001754">
    <property type="entry name" value="OMPdeCOase_dom"/>
</dbReference>
<feature type="binding site" evidence="10">
    <location>
        <position position="32"/>
    </location>
    <ligand>
        <name>substrate</name>
    </ligand>
</feature>
<dbReference type="STRING" id="434131.NRI_0760"/>
<dbReference type="CDD" id="cd04725">
    <property type="entry name" value="OMP_decarboxylase_like"/>
    <property type="match status" value="1"/>
</dbReference>
<evidence type="ECO:0000256" key="1">
    <source>
        <dbReference type="ARBA" id="ARBA00002356"/>
    </source>
</evidence>
<dbReference type="EC" id="4.1.1.23" evidence="3 11"/>
<dbReference type="Pfam" id="PF00215">
    <property type="entry name" value="OMPdecase"/>
    <property type="match status" value="1"/>
</dbReference>
<evidence type="ECO:0000256" key="2">
    <source>
        <dbReference type="ARBA" id="ARBA00004861"/>
    </source>
</evidence>
<comment type="pathway">
    <text evidence="2 11">Pyrimidine metabolism; UMP biosynthesis via de novo pathway; UMP from orotate: step 2/2.</text>
</comment>
<feature type="binding site" evidence="10">
    <location>
        <position position="185"/>
    </location>
    <ligand>
        <name>substrate</name>
    </ligand>
</feature>
<dbReference type="OrthoDB" id="9806203at2"/>
<evidence type="ECO:0000256" key="11">
    <source>
        <dbReference type="RuleBase" id="RU000512"/>
    </source>
</evidence>
<feature type="binding site" evidence="10">
    <location>
        <position position="205"/>
    </location>
    <ligand>
        <name>substrate</name>
    </ligand>
</feature>
<dbReference type="HOGENOM" id="CLU_067069_1_0_5"/>
<evidence type="ECO:0000256" key="8">
    <source>
        <dbReference type="ARBA" id="ARBA00049157"/>
    </source>
</evidence>
<comment type="catalytic activity">
    <reaction evidence="8 11">
        <text>orotidine 5'-phosphate + H(+) = UMP + CO2</text>
        <dbReference type="Rhea" id="RHEA:11596"/>
        <dbReference type="ChEBI" id="CHEBI:15378"/>
        <dbReference type="ChEBI" id="CHEBI:16526"/>
        <dbReference type="ChEBI" id="CHEBI:57538"/>
        <dbReference type="ChEBI" id="CHEBI:57865"/>
        <dbReference type="EC" id="4.1.1.23"/>
    </reaction>
</comment>
<comment type="similarity">
    <text evidence="11">Belongs to the OMP decarboxylase family.</text>
</comment>
<dbReference type="EMBL" id="CP001431">
    <property type="protein sequence ID" value="ACT69723.1"/>
    <property type="molecule type" value="Genomic_DNA"/>
</dbReference>
<organism evidence="13 14">
    <name type="scientific">Neorickettsia risticii (strain Illinois)</name>
    <dbReference type="NCBI Taxonomy" id="434131"/>
    <lineage>
        <taxon>Bacteria</taxon>
        <taxon>Pseudomonadati</taxon>
        <taxon>Pseudomonadota</taxon>
        <taxon>Alphaproteobacteria</taxon>
        <taxon>Rickettsiales</taxon>
        <taxon>Anaplasmataceae</taxon>
        <taxon>Neorickettsia</taxon>
    </lineage>
</organism>
<evidence type="ECO:0000256" key="3">
    <source>
        <dbReference type="ARBA" id="ARBA00012321"/>
    </source>
</evidence>
<dbReference type="GO" id="GO:0005829">
    <property type="term" value="C:cytosol"/>
    <property type="evidence" value="ECO:0007669"/>
    <property type="project" value="TreeGrafter"/>
</dbReference>
<feature type="binding site" evidence="10">
    <location>
        <position position="206"/>
    </location>
    <ligand>
        <name>substrate</name>
    </ligand>
</feature>
<feature type="domain" description="Orotidine 5'-phosphate decarboxylase" evidence="12">
    <location>
        <begin position="4"/>
        <end position="221"/>
    </location>
</feature>
<keyword evidence="5 11" id="KW-0210">Decarboxylase</keyword>
<dbReference type="NCBIfam" id="NF001273">
    <property type="entry name" value="PRK00230.1"/>
    <property type="match status" value="1"/>
</dbReference>
<feature type="active site" description="For OMPdecase activity" evidence="9">
    <location>
        <position position="64"/>
    </location>
</feature>
<dbReference type="InterPro" id="IPR011060">
    <property type="entry name" value="RibuloseP-bd_barrel"/>
</dbReference>
<evidence type="ECO:0000313" key="14">
    <source>
        <dbReference type="Proteomes" id="UP000001627"/>
    </source>
</evidence>
<evidence type="ECO:0000256" key="9">
    <source>
        <dbReference type="PIRSR" id="PIRSR614732-1"/>
    </source>
</evidence>
<feature type="binding site" evidence="10">
    <location>
        <position position="10"/>
    </location>
    <ligand>
        <name>substrate</name>
    </ligand>
</feature>
<dbReference type="KEGG" id="nri:NRI_0760"/>
<dbReference type="eggNOG" id="COG0284">
    <property type="taxonomic scope" value="Bacteria"/>
</dbReference>
<dbReference type="GO" id="GO:0004590">
    <property type="term" value="F:orotidine-5'-phosphate decarboxylase activity"/>
    <property type="evidence" value="ECO:0007669"/>
    <property type="project" value="UniProtKB-EC"/>
</dbReference>
<dbReference type="Proteomes" id="UP000001627">
    <property type="component" value="Chromosome"/>
</dbReference>
<protein>
    <recommendedName>
        <fullName evidence="4 11">Orotidine 5'-phosphate decarboxylase</fullName>
        <ecNumber evidence="3 11">4.1.1.23</ecNumber>
    </recommendedName>
</protein>
<keyword evidence="6 11" id="KW-0665">Pyrimidine biosynthesis</keyword>
<dbReference type="UniPathway" id="UPA00070">
    <property type="reaction ID" value="UER00120"/>
</dbReference>
<evidence type="ECO:0000256" key="4">
    <source>
        <dbReference type="ARBA" id="ARBA00021923"/>
    </source>
</evidence>
<dbReference type="PANTHER" id="PTHR32119">
    <property type="entry name" value="OROTIDINE 5'-PHOSPHATE DECARBOXYLASE"/>
    <property type="match status" value="1"/>
</dbReference>
<dbReference type="InterPro" id="IPR014732">
    <property type="entry name" value="OMPdecase"/>
</dbReference>
<dbReference type="PANTHER" id="PTHR32119:SF2">
    <property type="entry name" value="OROTIDINE 5'-PHOSPHATE DECARBOXYLASE"/>
    <property type="match status" value="1"/>
</dbReference>
<evidence type="ECO:0000256" key="7">
    <source>
        <dbReference type="ARBA" id="ARBA00023239"/>
    </source>
</evidence>
<evidence type="ECO:0000256" key="5">
    <source>
        <dbReference type="ARBA" id="ARBA00022793"/>
    </source>
</evidence>
<feature type="binding site" evidence="10">
    <location>
        <position position="117"/>
    </location>
    <ligand>
        <name>substrate</name>
    </ligand>
</feature>
<gene>
    <name evidence="13" type="primary">pyrF</name>
    <name evidence="13" type="ordered locus">NRI_0760</name>
</gene>
<comment type="function">
    <text evidence="1">Catalyzes the decarboxylation of orotidine 5'-monophosphate (OMP) to uridine 5'-monophosphate (UMP).</text>
</comment>
<dbReference type="GO" id="GO:0044205">
    <property type="term" value="P:'de novo' UMP biosynthetic process"/>
    <property type="evidence" value="ECO:0007669"/>
    <property type="project" value="UniProtKB-UniPathway"/>
</dbReference>
<evidence type="ECO:0000256" key="6">
    <source>
        <dbReference type="ARBA" id="ARBA00022975"/>
    </source>
</evidence>
<dbReference type="PROSITE" id="PS00156">
    <property type="entry name" value="OMPDECASE"/>
    <property type="match status" value="1"/>
</dbReference>
<dbReference type="Gene3D" id="3.20.20.70">
    <property type="entry name" value="Aldolase class I"/>
    <property type="match status" value="1"/>
</dbReference>
<feature type="active site" description="For OMPdecase activity" evidence="9">
    <location>
        <position position="61"/>
    </location>
</feature>
<name>C6V5R6_NEORI</name>
<feature type="active site" description="For OMPdecase activity" evidence="9">
    <location>
        <position position="59"/>
    </location>
</feature>
<evidence type="ECO:0000259" key="12">
    <source>
        <dbReference type="SMART" id="SM00934"/>
    </source>
</evidence>
<proteinExistence type="inferred from homology"/>